<keyword evidence="4" id="KW-0812">Transmembrane</keyword>
<dbReference type="RefSeq" id="WP_220207891.1">
    <property type="nucleotide sequence ID" value="NZ_BNJK01000001.1"/>
</dbReference>
<dbReference type="PRINTS" id="PR00834">
    <property type="entry name" value="PROTEASES2C"/>
</dbReference>
<proteinExistence type="predicted"/>
<feature type="transmembrane region" description="Helical" evidence="4">
    <location>
        <begin position="27"/>
        <end position="46"/>
    </location>
</feature>
<dbReference type="InterPro" id="IPR001478">
    <property type="entry name" value="PDZ"/>
</dbReference>
<dbReference type="SMART" id="SM00228">
    <property type="entry name" value="PDZ"/>
    <property type="match status" value="1"/>
</dbReference>
<dbReference type="InterPro" id="IPR051201">
    <property type="entry name" value="Chloro_Bact_Ser_Proteases"/>
</dbReference>
<keyword evidence="4" id="KW-0472">Membrane</keyword>
<comment type="caution">
    <text evidence="6">The sequence shown here is derived from an EMBL/GenBank/DDBJ whole genome shotgun (WGS) entry which is preliminary data.</text>
</comment>
<dbReference type="InterPro" id="IPR001940">
    <property type="entry name" value="Peptidase_S1C"/>
</dbReference>
<accession>A0A8J3IY14</accession>
<dbReference type="Proteomes" id="UP000597444">
    <property type="component" value="Unassembled WGS sequence"/>
</dbReference>
<dbReference type="PROSITE" id="PS50106">
    <property type="entry name" value="PDZ"/>
    <property type="match status" value="1"/>
</dbReference>
<dbReference type="Gene3D" id="2.40.10.120">
    <property type="match status" value="1"/>
</dbReference>
<evidence type="ECO:0000256" key="1">
    <source>
        <dbReference type="ARBA" id="ARBA00022670"/>
    </source>
</evidence>
<dbReference type="GO" id="GO:0006508">
    <property type="term" value="P:proteolysis"/>
    <property type="evidence" value="ECO:0007669"/>
    <property type="project" value="UniProtKB-KW"/>
</dbReference>
<keyword evidence="1 6" id="KW-0645">Protease</keyword>
<keyword evidence="2" id="KW-0378">Hydrolase</keyword>
<sequence>MVPSNESPGTPTQGQQPAPPRRGVAKLATWALIVLGVGMLGGWLLGRNASTAGSAFPSLTGTDQDALQVKVIEKFRPSVVQINVTTQDGQGSLGSGTIIDSRGYIVTNEHVVAGATNLQVELFDGTKVPAQLTGLSTLDDLAVVKITPPAHMAVAKLGDSSQLQVGQTVLAIGSPLGVTQTVTSGIVSALGRNVPGGEGRVIFNSIQMDAAINPGNSGGALVDLQGDLVGIPTLTIVNPSFNAPASGLGFSIPANRASFIVPQLIRSGKVTDVGLADLGLEGTTIDATTAAQLRLPVTQGVLVVSVNANGPAARAGLRAGDVIVRLNNTAVTDNAGLLDNVLNKSPGEQVTLQVYRGSRPSTVNVTLGKLNIS</sequence>
<organism evidence="6 7">
    <name type="scientific">Reticulibacter mediterranei</name>
    <dbReference type="NCBI Taxonomy" id="2778369"/>
    <lineage>
        <taxon>Bacteria</taxon>
        <taxon>Bacillati</taxon>
        <taxon>Chloroflexota</taxon>
        <taxon>Ktedonobacteria</taxon>
        <taxon>Ktedonobacterales</taxon>
        <taxon>Reticulibacteraceae</taxon>
        <taxon>Reticulibacter</taxon>
    </lineage>
</organism>
<dbReference type="SUPFAM" id="SSF50494">
    <property type="entry name" value="Trypsin-like serine proteases"/>
    <property type="match status" value="1"/>
</dbReference>
<dbReference type="SUPFAM" id="SSF50156">
    <property type="entry name" value="PDZ domain-like"/>
    <property type="match status" value="1"/>
</dbReference>
<gene>
    <name evidence="6" type="ORF">KSF_073740</name>
</gene>
<keyword evidence="7" id="KW-1185">Reference proteome</keyword>
<feature type="domain" description="PDZ" evidence="5">
    <location>
        <begin position="282"/>
        <end position="358"/>
    </location>
</feature>
<dbReference type="InterPro" id="IPR036034">
    <property type="entry name" value="PDZ_sf"/>
</dbReference>
<dbReference type="EMBL" id="BNJK01000001">
    <property type="protein sequence ID" value="GHO97326.1"/>
    <property type="molecule type" value="Genomic_DNA"/>
</dbReference>
<name>A0A8J3IY14_9CHLR</name>
<keyword evidence="4" id="KW-1133">Transmembrane helix</keyword>
<evidence type="ECO:0000256" key="4">
    <source>
        <dbReference type="SAM" id="Phobius"/>
    </source>
</evidence>
<dbReference type="Pfam" id="PF13180">
    <property type="entry name" value="PDZ_2"/>
    <property type="match status" value="1"/>
</dbReference>
<evidence type="ECO:0000313" key="7">
    <source>
        <dbReference type="Proteomes" id="UP000597444"/>
    </source>
</evidence>
<protein>
    <submittedName>
        <fullName evidence="6">Serine protease</fullName>
    </submittedName>
</protein>
<evidence type="ECO:0000256" key="2">
    <source>
        <dbReference type="ARBA" id="ARBA00022801"/>
    </source>
</evidence>
<dbReference type="Gene3D" id="2.30.42.10">
    <property type="match status" value="1"/>
</dbReference>
<dbReference type="AlphaFoldDB" id="A0A8J3IY14"/>
<reference evidence="6" key="1">
    <citation type="submission" date="2020-10" db="EMBL/GenBank/DDBJ databases">
        <title>Taxonomic study of unclassified bacteria belonging to the class Ktedonobacteria.</title>
        <authorList>
            <person name="Yabe S."/>
            <person name="Wang C.M."/>
            <person name="Zheng Y."/>
            <person name="Sakai Y."/>
            <person name="Cavaletti L."/>
            <person name="Monciardini P."/>
            <person name="Donadio S."/>
        </authorList>
    </citation>
    <scope>NUCLEOTIDE SEQUENCE</scope>
    <source>
        <strain evidence="6">ID150040</strain>
    </source>
</reference>
<dbReference type="Pfam" id="PF13365">
    <property type="entry name" value="Trypsin_2"/>
    <property type="match status" value="1"/>
</dbReference>
<feature type="region of interest" description="Disordered" evidence="3">
    <location>
        <begin position="1"/>
        <end position="21"/>
    </location>
</feature>
<dbReference type="PANTHER" id="PTHR43343">
    <property type="entry name" value="PEPTIDASE S12"/>
    <property type="match status" value="1"/>
</dbReference>
<evidence type="ECO:0000256" key="3">
    <source>
        <dbReference type="SAM" id="MobiDB-lite"/>
    </source>
</evidence>
<evidence type="ECO:0000259" key="5">
    <source>
        <dbReference type="PROSITE" id="PS50106"/>
    </source>
</evidence>
<dbReference type="PANTHER" id="PTHR43343:SF3">
    <property type="entry name" value="PROTEASE DO-LIKE 8, CHLOROPLASTIC"/>
    <property type="match status" value="1"/>
</dbReference>
<dbReference type="InterPro" id="IPR009003">
    <property type="entry name" value="Peptidase_S1_PA"/>
</dbReference>
<evidence type="ECO:0000313" key="6">
    <source>
        <dbReference type="EMBL" id="GHO97326.1"/>
    </source>
</evidence>
<dbReference type="GO" id="GO:0004252">
    <property type="term" value="F:serine-type endopeptidase activity"/>
    <property type="evidence" value="ECO:0007669"/>
    <property type="project" value="InterPro"/>
</dbReference>